<reference evidence="11 12" key="1">
    <citation type="journal article" date="2018" name="Viruses">
        <title>Bacteriophage GC1, a Novel Tectivirus Infecting Gluconobacter Cerinus, an Acetic Acid Bacterium Associated with Wine-Making.</title>
        <authorList>
            <person name="Philippe C."/>
            <person name="Krupovic M."/>
            <person name="Jaomanjaka F."/>
            <person name="Claisse O."/>
            <person name="Petrel M."/>
            <person name="le Marrec C."/>
        </authorList>
    </citation>
    <scope>NUCLEOTIDE SEQUENCE [LARGE SCALE GENOMIC DNA]</scope>
</reference>
<dbReference type="Gene3D" id="3.90.1600.10">
    <property type="entry name" value="Palm domain of DNA polymerase"/>
    <property type="match status" value="2"/>
</dbReference>
<dbReference type="InterPro" id="IPR023211">
    <property type="entry name" value="DNA_pol_palm_dom_sf"/>
</dbReference>
<dbReference type="GO" id="GO:0039693">
    <property type="term" value="P:viral DNA genome replication"/>
    <property type="evidence" value="ECO:0007669"/>
    <property type="project" value="UniProtKB-KW"/>
</dbReference>
<comment type="catalytic activity">
    <reaction evidence="9">
        <text>DNA(n) + a 2'-deoxyribonucleoside 5'-triphosphate = DNA(n+1) + diphosphate</text>
        <dbReference type="Rhea" id="RHEA:22508"/>
        <dbReference type="Rhea" id="RHEA-COMP:17339"/>
        <dbReference type="Rhea" id="RHEA-COMP:17340"/>
        <dbReference type="ChEBI" id="CHEBI:33019"/>
        <dbReference type="ChEBI" id="CHEBI:61560"/>
        <dbReference type="ChEBI" id="CHEBI:173112"/>
        <dbReference type="EC" id="2.7.7.7"/>
    </reaction>
</comment>
<dbReference type="InterPro" id="IPR004868">
    <property type="entry name" value="DNA-dir_DNA_pol_B_mt/vir"/>
</dbReference>
<evidence type="ECO:0000313" key="11">
    <source>
        <dbReference type="EMBL" id="ATS92570.1"/>
    </source>
</evidence>
<keyword evidence="5" id="KW-0235">DNA replication</keyword>
<dbReference type="InterPro" id="IPR036397">
    <property type="entry name" value="RNaseH_sf"/>
</dbReference>
<evidence type="ECO:0000256" key="3">
    <source>
        <dbReference type="ARBA" id="ARBA00022679"/>
    </source>
</evidence>
<dbReference type="SUPFAM" id="SSF53098">
    <property type="entry name" value="Ribonuclease H-like"/>
    <property type="match status" value="1"/>
</dbReference>
<evidence type="ECO:0000256" key="4">
    <source>
        <dbReference type="ARBA" id="ARBA00022695"/>
    </source>
</evidence>
<name>A0A2I5AR55_9VIRU</name>
<dbReference type="SUPFAM" id="SSF56672">
    <property type="entry name" value="DNA/RNA polymerases"/>
    <property type="match status" value="1"/>
</dbReference>
<dbReference type="PANTHER" id="PTHR33568">
    <property type="entry name" value="DNA POLYMERASE"/>
    <property type="match status" value="1"/>
</dbReference>
<dbReference type="GO" id="GO:0003677">
    <property type="term" value="F:DNA binding"/>
    <property type="evidence" value="ECO:0007669"/>
    <property type="project" value="UniProtKB-KW"/>
</dbReference>
<evidence type="ECO:0000256" key="6">
    <source>
        <dbReference type="ARBA" id="ARBA00022932"/>
    </source>
</evidence>
<dbReference type="GO" id="GO:0006260">
    <property type="term" value="P:DNA replication"/>
    <property type="evidence" value="ECO:0007669"/>
    <property type="project" value="UniProtKB-KW"/>
</dbReference>
<keyword evidence="4 11" id="KW-0548">Nucleotidyltransferase</keyword>
<keyword evidence="3 11" id="KW-0808">Transferase</keyword>
<evidence type="ECO:0000256" key="5">
    <source>
        <dbReference type="ARBA" id="ARBA00022705"/>
    </source>
</evidence>
<dbReference type="OrthoDB" id="9703at10239"/>
<dbReference type="GO" id="GO:0003887">
    <property type="term" value="F:DNA-directed DNA polymerase activity"/>
    <property type="evidence" value="ECO:0007669"/>
    <property type="project" value="UniProtKB-KW"/>
</dbReference>
<keyword evidence="12" id="KW-1185">Reference proteome</keyword>
<dbReference type="Gene3D" id="1.10.287.690">
    <property type="entry name" value="Helix hairpin bin"/>
    <property type="match status" value="1"/>
</dbReference>
<feature type="domain" description="DNA-directed DNA polymerase family B mitochondria/virus" evidence="10">
    <location>
        <begin position="126"/>
        <end position="374"/>
    </location>
</feature>
<evidence type="ECO:0000256" key="7">
    <source>
        <dbReference type="ARBA" id="ARBA00023109"/>
    </source>
</evidence>
<dbReference type="PANTHER" id="PTHR33568:SF3">
    <property type="entry name" value="DNA-DIRECTED DNA POLYMERASE"/>
    <property type="match status" value="1"/>
</dbReference>
<dbReference type="GO" id="GO:0000166">
    <property type="term" value="F:nucleotide binding"/>
    <property type="evidence" value="ECO:0007669"/>
    <property type="project" value="InterPro"/>
</dbReference>
<keyword evidence="7" id="KW-1194">Viral DNA replication</keyword>
<accession>A0A2I5AR55</accession>
<dbReference type="EMBL" id="MG159787">
    <property type="protein sequence ID" value="ATS92570.1"/>
    <property type="molecule type" value="Genomic_DNA"/>
</dbReference>
<keyword evidence="8" id="KW-0238">DNA-binding</keyword>
<dbReference type="InterPro" id="IPR012337">
    <property type="entry name" value="RNaseH-like_sf"/>
</dbReference>
<evidence type="ECO:0000259" key="10">
    <source>
        <dbReference type="Pfam" id="PF03175"/>
    </source>
</evidence>
<evidence type="ECO:0000256" key="8">
    <source>
        <dbReference type="ARBA" id="ARBA00023125"/>
    </source>
</evidence>
<keyword evidence="6" id="KW-0239">DNA-directed DNA polymerase</keyword>
<evidence type="ECO:0000313" key="12">
    <source>
        <dbReference type="Proteomes" id="UP000241016"/>
    </source>
</evidence>
<proteinExistence type="inferred from homology"/>
<dbReference type="EC" id="2.7.7.7" evidence="2"/>
<evidence type="ECO:0000256" key="9">
    <source>
        <dbReference type="ARBA" id="ARBA00049244"/>
    </source>
</evidence>
<sequence>MGKKKKPQLTIAAADCETDPFKMGRLNITPFSWGIYDGSTYHEFWGDDATEQFVSFLKDYPEPLTIYAHNGGKFDWLFLFKYLSGDMRFIGSRLVQANLFHHELRDSFANMPVPLRSFEDKSVGNKIEFDYSKLERNKRKKHKKEILAYQKQDVLVLYNAVTQWLEMFGEKPLTMASAAMNELKASLAEMDIKVETLKEWQDRELRPFYFGGRVCCFEKGIVLPRPGREWKVFDVNSMYPDAMKSERHPIGAEYKTKREITDETDFAIIDATSRGALPFRAENGSVGFPHGRKIFHATGHEIRAALELGSLEIHRVLEAREFLLKMSFDDFVDKFYTLRLKAKLDLNEMYVLFYKLVLNSAYGKFAINPDDFADSVLLPVGEFPDDYVEDGEWFEKVIIDDFGLVLWERPARGRKHSYMNVATAASITGAARAKILRGLALATRPVYCDTDSIICEDFAGDCHDSELGKWKFEGAGKVIAIAGKKMYALTDGYDLAKDGSRRMKDIVKTASKGVNIPANEIILAAQGQTITYTAEAPVFKIGGRQLLLTRRIRNTAKIEAP</sequence>
<dbReference type="Gene3D" id="3.30.420.10">
    <property type="entry name" value="Ribonuclease H-like superfamily/Ribonuclease H"/>
    <property type="match status" value="1"/>
</dbReference>
<comment type="similarity">
    <text evidence="1">Belongs to the DNA polymerase type-B family.</text>
</comment>
<protein>
    <recommendedName>
        <fullName evidence="2">DNA-directed DNA polymerase</fullName>
        <ecNumber evidence="2">2.7.7.7</ecNumber>
    </recommendedName>
</protein>
<gene>
    <name evidence="11" type="ORF">GC1_00002</name>
</gene>
<dbReference type="Pfam" id="PF03175">
    <property type="entry name" value="DNA_pol_B_2"/>
    <property type="match status" value="1"/>
</dbReference>
<evidence type="ECO:0000256" key="2">
    <source>
        <dbReference type="ARBA" id="ARBA00012417"/>
    </source>
</evidence>
<dbReference type="InterPro" id="IPR043502">
    <property type="entry name" value="DNA/RNA_pol_sf"/>
</dbReference>
<dbReference type="Proteomes" id="UP000241016">
    <property type="component" value="Segment"/>
</dbReference>
<evidence type="ECO:0000256" key="1">
    <source>
        <dbReference type="ARBA" id="ARBA00005755"/>
    </source>
</evidence>
<organism evidence="11 12">
    <name type="scientific">Gluconobacter phage GC1</name>
    <dbReference type="NCBI Taxonomy" id="2047788"/>
    <lineage>
        <taxon>Viruses</taxon>
        <taxon>Varidnaviria</taxon>
        <taxon>Bamfordvirae</taxon>
        <taxon>Preplasmiviricota</taxon>
        <taxon>Prepoliviricotina</taxon>
        <taxon>Tectiliviricetes</taxon>
        <taxon>Kalamavirales</taxon>
        <taxon>Tectiviridae</taxon>
        <taxon>Gammatectivirus</taxon>
        <taxon>Gammatectivirus GC1</taxon>
    </lineage>
</organism>